<dbReference type="NCBIfam" id="TIGR03891">
    <property type="entry name" value="thiopep_ocin"/>
    <property type="match status" value="1"/>
</dbReference>
<feature type="domain" description="Lantibiotic dehydratase N-terminal" evidence="1">
    <location>
        <begin position="47"/>
        <end position="698"/>
    </location>
</feature>
<feature type="domain" description="Thiopeptide-type bacteriocin biosynthesis" evidence="2">
    <location>
        <begin position="773"/>
        <end position="1033"/>
    </location>
</feature>
<protein>
    <submittedName>
        <fullName evidence="3">Lantibiotic dehydratase</fullName>
    </submittedName>
</protein>
<dbReference type="AlphaFoldDB" id="A0A7Y3T0C3"/>
<dbReference type="InterPro" id="IPR006827">
    <property type="entry name" value="Lant_deHydtase_N"/>
</dbReference>
<dbReference type="InterPro" id="IPR023809">
    <property type="entry name" value="Thiopep_bacteriocin_synth_dom"/>
</dbReference>
<evidence type="ECO:0000259" key="2">
    <source>
        <dbReference type="Pfam" id="PF14028"/>
    </source>
</evidence>
<gene>
    <name evidence="3" type="ORF">HLQ16_22785</name>
</gene>
<dbReference type="Proteomes" id="UP000531659">
    <property type="component" value="Unassembled WGS sequence"/>
</dbReference>
<dbReference type="Pfam" id="PF14028">
    <property type="entry name" value="Lant_dehydr_C"/>
    <property type="match status" value="1"/>
</dbReference>
<evidence type="ECO:0000259" key="1">
    <source>
        <dbReference type="Pfam" id="PF04738"/>
    </source>
</evidence>
<accession>A0A7Y3T0C3</accession>
<comment type="caution">
    <text evidence="3">The sequence shown here is derived from an EMBL/GenBank/DDBJ whole genome shotgun (WGS) entry which is preliminary data.</text>
</comment>
<sequence length="1047" mass="122717">MKNNLYKNVNTFMIRTPLKPIDKYFEFFNNTVDGEKAKEYVKELCNDPVFRESILVSSKSLYDTIINFTNGKDIKKQEYFFRSIYKYLIRMSTRPTPFGLVSGVCFGNYSDKTSITYEDNQFKKFARPDLEWIMEILKKIEDKYYQSLMFKINGYIFIKGDRAVLPHSTLKEDTDNVTEVSIRATNAFKLVCEVAQNTISYSQLKNSLLIKNPGVPEEKINFFLKELINKEYLISNLRPPLTVIDQFDYLIKEIQRCDINEIILDQLINIQEKINIYNKTYVGEGESIYIELCKDMNNMEKCKTPLQVDMKLNMKEKTINSKIIDDLNELIHLLLLVSPSSHNSQDYFQIHKMDFMEKYGQEREILLLEMIDNDLGIGAPATYVHPKNNRSKTFNSSDLVNKKVKSYLLQKYIYALDNNYNSIEINDDEIKALDLPQYNYEEIPNSLELNVIVRADSEEEFKKQNLNYHIGPNVGSPQAGKAFGRFSHLMNSPEKFFSELNDNNKALIDSDEYIHCELVYLGSELRSANVTRNIHCNEYEIALFTNTSKSDEYSLTLDDILIGIEDNVFYAKSKKLNKKLFITVNNMLNSSMAPNAVRFLYDISLDGGKKWFDLPWNDAFYEFPYVPNIKYKNITISQEKWILDSINVKGDKKLGFDKFKDSFKLYCSSYKVPQYVYITFADNRILLNLEDNKCLEILYHEFTNNLGDTITLNAYEEEPYNIVNGNDGNYFCELIVPLIKVKSHHPKDIQISNKSSDIPSISPTRLKLPFDDWLYFKLYGTSSSDDELIAFFISEYFHDLVDSQKIEKYFFMRYADPEQHIRLRINAKQSNLLEIYPNLQQWFRSLIEKGIITHIAIDSYDREIERYGGSNLIDVAENVFYADSIITEDILKEKKFNNLTLSDELIGMVSIIQYMDQFGLDYENQCDFLESLVEKTDYREIFKKQRSEFMKLCNSNDNWNGLRQHQEGELLLNILNNRTKSIQFYSSEIRKRNNNSLMSEWSILNSVIHLHCNRLFGINREFEKKILTLTRHTLHALRYFKKGSEVK</sequence>
<evidence type="ECO:0000313" key="4">
    <source>
        <dbReference type="Proteomes" id="UP000531659"/>
    </source>
</evidence>
<proteinExistence type="predicted"/>
<reference evidence="3 4" key="1">
    <citation type="submission" date="2020-05" db="EMBL/GenBank/DDBJ databases">
        <title>Complete genome of Clostridium estertheticum subspecies estertheticum, isolated from Vacuum packed lamb meat from New Zealand imported to Switzerland.</title>
        <authorList>
            <person name="Wambui J."/>
            <person name="Stevens M.J.A."/>
            <person name="Stephan R."/>
        </authorList>
    </citation>
    <scope>NUCLEOTIDE SEQUENCE [LARGE SCALE GENOMIC DNA]</scope>
    <source>
        <strain evidence="3 4">CEST001</strain>
    </source>
</reference>
<organism evidence="3 4">
    <name type="scientific">Clostridium estertheticum</name>
    <dbReference type="NCBI Taxonomy" id="238834"/>
    <lineage>
        <taxon>Bacteria</taxon>
        <taxon>Bacillati</taxon>
        <taxon>Bacillota</taxon>
        <taxon>Clostridia</taxon>
        <taxon>Eubacteriales</taxon>
        <taxon>Clostridiaceae</taxon>
        <taxon>Clostridium</taxon>
    </lineage>
</organism>
<name>A0A7Y3T0C3_9CLOT</name>
<evidence type="ECO:0000313" key="3">
    <source>
        <dbReference type="EMBL" id="NNU78716.1"/>
    </source>
</evidence>
<dbReference type="RefSeq" id="WP_171299248.1">
    <property type="nucleotide sequence ID" value="NZ_CP087100.1"/>
</dbReference>
<dbReference type="Pfam" id="PF04738">
    <property type="entry name" value="Lant_dehydr_N"/>
    <property type="match status" value="1"/>
</dbReference>
<dbReference type="EMBL" id="JABEYB010000032">
    <property type="protein sequence ID" value="NNU78716.1"/>
    <property type="molecule type" value="Genomic_DNA"/>
</dbReference>